<comment type="caution">
    <text evidence="8">The sequence shown here is derived from an EMBL/GenBank/DDBJ whole genome shotgun (WGS) entry which is preliminary data.</text>
</comment>
<feature type="signal peptide" evidence="6">
    <location>
        <begin position="1"/>
        <end position="17"/>
    </location>
</feature>
<keyword evidence="3" id="KW-0862">Zinc</keyword>
<dbReference type="Gene3D" id="3.30.40.10">
    <property type="entry name" value="Zinc/RING finger domain, C3HC4 (zinc finger)"/>
    <property type="match status" value="1"/>
</dbReference>
<name>A0A5J5DET8_9PERO</name>
<evidence type="ECO:0000313" key="9">
    <source>
        <dbReference type="Proteomes" id="UP000327493"/>
    </source>
</evidence>
<proteinExistence type="predicted"/>
<reference evidence="8 9" key="1">
    <citation type="submission" date="2019-08" db="EMBL/GenBank/DDBJ databases">
        <title>A chromosome-level genome assembly, high-density linkage maps, and genome scans reveal the genomic architecture of hybrid incompatibilities underlying speciation via character displacement in darters (Percidae: Etheostominae).</title>
        <authorList>
            <person name="Moran R.L."/>
            <person name="Catchen J.M."/>
            <person name="Fuller R.C."/>
        </authorList>
    </citation>
    <scope>NUCLEOTIDE SEQUENCE [LARGE SCALE GENOMIC DNA]</scope>
    <source>
        <strain evidence="8">EspeVRDwgs_2016</strain>
        <tissue evidence="8">Muscle</tissue>
    </source>
</reference>
<dbReference type="CDD" id="cd16449">
    <property type="entry name" value="RING-HC"/>
    <property type="match status" value="1"/>
</dbReference>
<evidence type="ECO:0000256" key="4">
    <source>
        <dbReference type="PROSITE-ProRule" id="PRU00175"/>
    </source>
</evidence>
<dbReference type="EMBL" id="VOFY01000006">
    <property type="protein sequence ID" value="KAA8591832.1"/>
    <property type="molecule type" value="Genomic_DNA"/>
</dbReference>
<evidence type="ECO:0000256" key="1">
    <source>
        <dbReference type="ARBA" id="ARBA00022723"/>
    </source>
</evidence>
<protein>
    <recommendedName>
        <fullName evidence="7">RING-type domain-containing protein</fullName>
    </recommendedName>
</protein>
<dbReference type="Proteomes" id="UP000327493">
    <property type="component" value="Chromosome 6"/>
</dbReference>
<evidence type="ECO:0000256" key="3">
    <source>
        <dbReference type="ARBA" id="ARBA00022833"/>
    </source>
</evidence>
<sequence length="605" mass="65794">MTGTGMDLLWRILAALSFDCFKNSSSSKSPTKQSSSQAGSLESSSLTGSLSLGPDLPHCQCCISYEARLKRLSCGHLYCDPCCDQIVNLAFEDIEGLSDYPCPMCKSIRQLGGLGPSSSGYFYGPDGILQQEQCPGKEHGNRLVSVRRGSAIMLGGFRPVLVDTCASLSLSCCTSRASRSTGGGGEALGKLSQGPRFQQPLQARHVLRGRRPAMALLYLGAFASLSLAVGQEAGEEWQVDAVMQGQQEVICQLEARGILGQELPNTVQKEQEDWSLQGQREGKQRARRRLCASWISAGEGSSSPSSTTTHREDWQPNRIISRMRFYLVDISKRSLTKLTLQPVAPHLSSSCSQSEADSNQFMWVFRRRCVESDVVNTLTTPDTLDPCSRVELWLLRETHVSFGTVLRNKGHSELGRMQCEKVSPLLNSLGGRDFMENCVSNLPGMEVQKGKKERPHSITFIAAFSPVLPLCPTFALPPFILRDSSQGLLQFPLLMAFSCYGGQTSAVCAGTGSSLIQARGKKPPITRFQANNRRPMQKFLSRENRDSLNNPERQCVLLNRWRDGVLLLPVAVGAVVACFGVSVVGAGRCPTAGGLQAGQTTGTAQ</sequence>
<feature type="transmembrane region" description="Helical" evidence="5">
    <location>
        <begin position="566"/>
        <end position="586"/>
    </location>
</feature>
<keyword evidence="6" id="KW-0732">Signal</keyword>
<keyword evidence="1" id="KW-0479">Metal-binding</keyword>
<dbReference type="PROSITE" id="PS50089">
    <property type="entry name" value="ZF_RING_2"/>
    <property type="match status" value="1"/>
</dbReference>
<evidence type="ECO:0000256" key="2">
    <source>
        <dbReference type="ARBA" id="ARBA00022771"/>
    </source>
</evidence>
<evidence type="ECO:0000259" key="7">
    <source>
        <dbReference type="PROSITE" id="PS50089"/>
    </source>
</evidence>
<feature type="chain" id="PRO_5023878909" description="RING-type domain-containing protein" evidence="6">
    <location>
        <begin position="18"/>
        <end position="605"/>
    </location>
</feature>
<keyword evidence="5" id="KW-1133">Transmembrane helix</keyword>
<dbReference type="GO" id="GO:0008270">
    <property type="term" value="F:zinc ion binding"/>
    <property type="evidence" value="ECO:0007669"/>
    <property type="project" value="UniProtKB-KW"/>
</dbReference>
<keyword evidence="2 4" id="KW-0863">Zinc-finger</keyword>
<feature type="domain" description="RING-type" evidence="7">
    <location>
        <begin position="59"/>
        <end position="106"/>
    </location>
</feature>
<dbReference type="InterPro" id="IPR001841">
    <property type="entry name" value="Znf_RING"/>
</dbReference>
<organism evidence="8 9">
    <name type="scientific">Etheostoma spectabile</name>
    <name type="common">orangethroat darter</name>
    <dbReference type="NCBI Taxonomy" id="54343"/>
    <lineage>
        <taxon>Eukaryota</taxon>
        <taxon>Metazoa</taxon>
        <taxon>Chordata</taxon>
        <taxon>Craniata</taxon>
        <taxon>Vertebrata</taxon>
        <taxon>Euteleostomi</taxon>
        <taxon>Actinopterygii</taxon>
        <taxon>Neopterygii</taxon>
        <taxon>Teleostei</taxon>
        <taxon>Neoteleostei</taxon>
        <taxon>Acanthomorphata</taxon>
        <taxon>Eupercaria</taxon>
        <taxon>Perciformes</taxon>
        <taxon>Percoidei</taxon>
        <taxon>Percidae</taxon>
        <taxon>Etheostomatinae</taxon>
        <taxon>Etheostoma</taxon>
    </lineage>
</organism>
<keyword evidence="5" id="KW-0812">Transmembrane</keyword>
<evidence type="ECO:0000313" key="8">
    <source>
        <dbReference type="EMBL" id="KAA8591832.1"/>
    </source>
</evidence>
<gene>
    <name evidence="8" type="ORF">FQN60_017206</name>
</gene>
<dbReference type="SMART" id="SM00184">
    <property type="entry name" value="RING"/>
    <property type="match status" value="1"/>
</dbReference>
<evidence type="ECO:0000256" key="5">
    <source>
        <dbReference type="SAM" id="Phobius"/>
    </source>
</evidence>
<keyword evidence="9" id="KW-1185">Reference proteome</keyword>
<dbReference type="AlphaFoldDB" id="A0A5J5DET8"/>
<dbReference type="InterPro" id="IPR013083">
    <property type="entry name" value="Znf_RING/FYVE/PHD"/>
</dbReference>
<evidence type="ECO:0000256" key="6">
    <source>
        <dbReference type="SAM" id="SignalP"/>
    </source>
</evidence>
<keyword evidence="5" id="KW-0472">Membrane</keyword>
<dbReference type="SUPFAM" id="SSF57850">
    <property type="entry name" value="RING/U-box"/>
    <property type="match status" value="1"/>
</dbReference>
<accession>A0A5J5DET8</accession>